<accession>A0A4P8EDI3</accession>
<reference evidence="1 2" key="1">
    <citation type="submission" date="2019-05" db="EMBL/GenBank/DDBJ databases">
        <title>Pseudorhodobacter turbinis sp. nov., isolated from the gut of the Korean turban shell.</title>
        <authorList>
            <person name="Jeong Y.-S."/>
            <person name="Kang W.-R."/>
            <person name="Bae J.-W."/>
        </authorList>
    </citation>
    <scope>NUCLEOTIDE SEQUENCE [LARGE SCALE GENOMIC DNA]</scope>
    <source>
        <strain evidence="1 2">S12M18</strain>
    </source>
</reference>
<evidence type="ECO:0000313" key="2">
    <source>
        <dbReference type="Proteomes" id="UP000298631"/>
    </source>
</evidence>
<proteinExistence type="predicted"/>
<dbReference type="EMBL" id="CP039964">
    <property type="protein sequence ID" value="QCO54856.1"/>
    <property type="molecule type" value="Genomic_DNA"/>
</dbReference>
<protein>
    <submittedName>
        <fullName evidence="1">Uncharacterized protein</fullName>
    </submittedName>
</protein>
<gene>
    <name evidence="1" type="ORF">EOK75_03070</name>
</gene>
<name>A0A4P8EDI3_9RHOB</name>
<evidence type="ECO:0000313" key="1">
    <source>
        <dbReference type="EMBL" id="QCO54856.1"/>
    </source>
</evidence>
<sequence length="172" mass="18571">MEKLAYVVIGGAIGVVLTVALQTTNAMDHSAMTGIDMGSAAKADTSDMDMSAAGAAHQHPPRNVTLDAPMPSVTHLVFPDTMDGYNVQIMPRNFTFTPAAINREVQDNEGHAHIYVNDAKISRVYGSWFHLPSTIFQPGENEVRVTLNANDHSEWAINGEPISSAVKVARPE</sequence>
<organism evidence="1 2">
    <name type="scientific">Pseudorhodobacter turbinis</name>
    <dbReference type="NCBI Taxonomy" id="2500533"/>
    <lineage>
        <taxon>Bacteria</taxon>
        <taxon>Pseudomonadati</taxon>
        <taxon>Pseudomonadota</taxon>
        <taxon>Alphaproteobacteria</taxon>
        <taxon>Rhodobacterales</taxon>
        <taxon>Paracoccaceae</taxon>
        <taxon>Pseudorhodobacter</taxon>
    </lineage>
</organism>
<dbReference type="OrthoDB" id="6385276at2"/>
<dbReference type="AlphaFoldDB" id="A0A4P8EDI3"/>
<dbReference type="RefSeq" id="WP_137192524.1">
    <property type="nucleotide sequence ID" value="NZ_CP039964.1"/>
</dbReference>
<dbReference type="Proteomes" id="UP000298631">
    <property type="component" value="Chromosome"/>
</dbReference>
<keyword evidence="2" id="KW-1185">Reference proteome</keyword>
<dbReference type="KEGG" id="pseb:EOK75_03070"/>